<name>A0AAD1ACJ0_9MICO</name>
<accession>A0AAD1ACJ0</accession>
<dbReference type="Proteomes" id="UP000283946">
    <property type="component" value="Chromosome"/>
</dbReference>
<proteinExistence type="predicted"/>
<evidence type="ECO:0000313" key="2">
    <source>
        <dbReference type="EMBL" id="AZZ55866.1"/>
    </source>
</evidence>
<dbReference type="EMBL" id="CP028130">
    <property type="protein sequence ID" value="AZZ55866.1"/>
    <property type="molecule type" value="Genomic_DNA"/>
</dbReference>
<evidence type="ECO:0000313" key="3">
    <source>
        <dbReference type="Proteomes" id="UP000283946"/>
    </source>
</evidence>
<dbReference type="KEGG" id="ria:C7V51_08260"/>
<sequence>MASDPDAPAGEDRPLRRTRGGRRASLPAKPGTDPSPHAAPADVSGLAATPDTGPNDARLRQDVPRTTDASRDCVLRTRSLASAGFFVH</sequence>
<organism evidence="2 3">
    <name type="scientific">Rathayibacter iranicus</name>
    <dbReference type="NCBI Taxonomy" id="59737"/>
    <lineage>
        <taxon>Bacteria</taxon>
        <taxon>Bacillati</taxon>
        <taxon>Actinomycetota</taxon>
        <taxon>Actinomycetes</taxon>
        <taxon>Micrococcales</taxon>
        <taxon>Microbacteriaceae</taxon>
        <taxon>Rathayibacter</taxon>
    </lineage>
</organism>
<dbReference type="AlphaFoldDB" id="A0AAD1ACJ0"/>
<feature type="compositionally biased region" description="Basic and acidic residues" evidence="1">
    <location>
        <begin position="57"/>
        <end position="70"/>
    </location>
</feature>
<evidence type="ECO:0000256" key="1">
    <source>
        <dbReference type="SAM" id="MobiDB-lite"/>
    </source>
</evidence>
<feature type="region of interest" description="Disordered" evidence="1">
    <location>
        <begin position="1"/>
        <end position="70"/>
    </location>
</feature>
<reference evidence="2 3" key="1">
    <citation type="submission" date="2018-03" db="EMBL/GenBank/DDBJ databases">
        <title>Bacteriophage NCPPB3778 and a type I-E CRISPR drive the evolution of the US Biological Select Agent, Rathayibacter toxicus.</title>
        <authorList>
            <person name="Davis E.W.II."/>
            <person name="Tabima J.F."/>
            <person name="Weisberg A.J."/>
            <person name="Dantas Lopes L."/>
            <person name="Wiseman M.S."/>
            <person name="Wiseman M.S."/>
            <person name="Pupko T."/>
            <person name="Belcher M.S."/>
            <person name="Sechler A.J."/>
            <person name="Tancos M.A."/>
            <person name="Schroeder B.K."/>
            <person name="Murray T.D."/>
            <person name="Luster D.G."/>
            <person name="Schneider W.L."/>
            <person name="Rogers E."/>
            <person name="Andreote F.D."/>
            <person name="Grunwald N.J."/>
            <person name="Putnam M.L."/>
            <person name="Chang J.H."/>
        </authorList>
    </citation>
    <scope>NUCLEOTIDE SEQUENCE [LARGE SCALE GENOMIC DNA]</scope>
    <source>
        <strain evidence="2 3">NCCPB 2253</strain>
    </source>
</reference>
<gene>
    <name evidence="2" type="ORF">C7V51_08260</name>
</gene>
<protein>
    <submittedName>
        <fullName evidence="2">Uncharacterized protein</fullName>
    </submittedName>
</protein>